<dbReference type="InterPro" id="IPR012347">
    <property type="entry name" value="Ferritin-like"/>
</dbReference>
<dbReference type="EC" id="1.14.99.60" evidence="9"/>
<keyword evidence="4 9" id="KW-0479">Metal-binding</keyword>
<dbReference type="GO" id="GO:0008682">
    <property type="term" value="F:3-demethoxyubiquinol 3-hydroxylase activity"/>
    <property type="evidence" value="ECO:0007669"/>
    <property type="project" value="UniProtKB-EC"/>
</dbReference>
<dbReference type="RefSeq" id="WP_148813066.1">
    <property type="nucleotide sequence ID" value="NZ_CP043046.1"/>
</dbReference>
<dbReference type="KEGG" id="pacr:FXN63_04010"/>
<dbReference type="GO" id="GO:0006744">
    <property type="term" value="P:ubiquinone biosynthetic process"/>
    <property type="evidence" value="ECO:0007669"/>
    <property type="project" value="UniProtKB-UniRule"/>
</dbReference>
<dbReference type="Gene3D" id="1.20.1260.10">
    <property type="match status" value="1"/>
</dbReference>
<dbReference type="Proteomes" id="UP000325161">
    <property type="component" value="Chromosome"/>
</dbReference>
<keyword evidence="7 9" id="KW-0503">Monooxygenase</keyword>
<comment type="subcellular location">
    <subcellularLocation>
        <location evidence="9">Cell membrane</location>
        <topology evidence="9">Peripheral membrane protein</topology>
    </subcellularLocation>
</comment>
<name>A0A5C0AUT9_9BURK</name>
<keyword evidence="11" id="KW-1185">Reference proteome</keyword>
<dbReference type="Pfam" id="PF03232">
    <property type="entry name" value="COQ7"/>
    <property type="match status" value="1"/>
</dbReference>
<dbReference type="EMBL" id="CP043046">
    <property type="protein sequence ID" value="QEI05093.1"/>
    <property type="molecule type" value="Genomic_DNA"/>
</dbReference>
<evidence type="ECO:0000256" key="3">
    <source>
        <dbReference type="ARBA" id="ARBA00022688"/>
    </source>
</evidence>
<comment type="similarity">
    <text evidence="9">Belongs to the COQ7 family.</text>
</comment>
<dbReference type="HAMAP" id="MF_01658">
    <property type="entry name" value="COQ7"/>
    <property type="match status" value="1"/>
</dbReference>
<feature type="binding site" evidence="9">
    <location>
        <position position="155"/>
    </location>
    <ligand>
        <name>Fe cation</name>
        <dbReference type="ChEBI" id="CHEBI:24875"/>
        <label>2</label>
    </ligand>
</feature>
<organism evidence="10 11">
    <name type="scientific">Pigmentiphaga aceris</name>
    <dbReference type="NCBI Taxonomy" id="1940612"/>
    <lineage>
        <taxon>Bacteria</taxon>
        <taxon>Pseudomonadati</taxon>
        <taxon>Pseudomonadota</taxon>
        <taxon>Betaproteobacteria</taxon>
        <taxon>Burkholderiales</taxon>
        <taxon>Alcaligenaceae</taxon>
        <taxon>Pigmentiphaga</taxon>
    </lineage>
</organism>
<keyword evidence="8 9" id="KW-0472">Membrane</keyword>
<evidence type="ECO:0000313" key="11">
    <source>
        <dbReference type="Proteomes" id="UP000325161"/>
    </source>
</evidence>
<evidence type="ECO:0000256" key="9">
    <source>
        <dbReference type="HAMAP-Rule" id="MF_01658"/>
    </source>
</evidence>
<keyword evidence="2 9" id="KW-1003">Cell membrane</keyword>
<evidence type="ECO:0000313" key="10">
    <source>
        <dbReference type="EMBL" id="QEI05093.1"/>
    </source>
</evidence>
<sequence length="224" mass="24326">MNPSTDITPPLRRTGLLDALINEVDRGLQVLSGAVRASRPNPAGRAEVGMDASLSAEERRHAAGLMRVNHVGEVCAQALYRGQAAMTRNPNTRALLEQAAAEEVDHLGWLSERLDELGARPSLLNPLWYAGAFSLGLLAGRVGDSVSLGFMAETERQVEAHLDTHLDELPANDLRSRRIVEQMCEDEREHRLTAQKHGGIALPAPVRAGMKASAKVMTTTAYHL</sequence>
<keyword evidence="5 9" id="KW-0560">Oxidoreductase</keyword>
<evidence type="ECO:0000256" key="5">
    <source>
        <dbReference type="ARBA" id="ARBA00023002"/>
    </source>
</evidence>
<feature type="binding site" evidence="9">
    <location>
        <position position="190"/>
    </location>
    <ligand>
        <name>Fe cation</name>
        <dbReference type="ChEBI" id="CHEBI:24875"/>
        <label>2</label>
    </ligand>
</feature>
<keyword evidence="6 9" id="KW-0408">Iron</keyword>
<reference evidence="10 11" key="1">
    <citation type="submission" date="2019-08" db="EMBL/GenBank/DDBJ databases">
        <title>Amphibian skin-associated Pigmentiphaga: genome sequence and occurrence across geography and hosts.</title>
        <authorList>
            <person name="Bletz M.C."/>
            <person name="Bunk B."/>
            <person name="Sproeer C."/>
            <person name="Biwer P."/>
            <person name="Reiter S."/>
            <person name="Rabemananjara F.C.E."/>
            <person name="Schulz S."/>
            <person name="Overmann J."/>
            <person name="Vences M."/>
        </authorList>
    </citation>
    <scope>NUCLEOTIDE SEQUENCE [LARGE SCALE GENOMIC DNA]</scope>
    <source>
        <strain evidence="10 11">Mada1488</strain>
    </source>
</reference>
<dbReference type="InterPro" id="IPR047809">
    <property type="entry name" value="COQ7_proteobact"/>
</dbReference>
<dbReference type="OrthoDB" id="5192789at2"/>
<evidence type="ECO:0000256" key="1">
    <source>
        <dbReference type="ARBA" id="ARBA00004749"/>
    </source>
</evidence>
<dbReference type="AlphaFoldDB" id="A0A5C0AUT9"/>
<comment type="catalytic activity">
    <reaction evidence="9">
        <text>a 5-methoxy-2-methyl-3-(all-trans-polyprenyl)benzene-1,4-diol + AH2 + O2 = a 3-demethylubiquinol + A + H2O</text>
        <dbReference type="Rhea" id="RHEA:50908"/>
        <dbReference type="Rhea" id="RHEA-COMP:10859"/>
        <dbReference type="Rhea" id="RHEA-COMP:10914"/>
        <dbReference type="ChEBI" id="CHEBI:13193"/>
        <dbReference type="ChEBI" id="CHEBI:15377"/>
        <dbReference type="ChEBI" id="CHEBI:15379"/>
        <dbReference type="ChEBI" id="CHEBI:17499"/>
        <dbReference type="ChEBI" id="CHEBI:84167"/>
        <dbReference type="ChEBI" id="CHEBI:84422"/>
        <dbReference type="EC" id="1.14.99.60"/>
    </reaction>
</comment>
<feature type="binding site" evidence="9">
    <location>
        <position position="106"/>
    </location>
    <ligand>
        <name>Fe cation</name>
        <dbReference type="ChEBI" id="CHEBI:24875"/>
        <label>1</label>
    </ligand>
</feature>
<evidence type="ECO:0000256" key="4">
    <source>
        <dbReference type="ARBA" id="ARBA00022723"/>
    </source>
</evidence>
<evidence type="ECO:0000256" key="6">
    <source>
        <dbReference type="ARBA" id="ARBA00023004"/>
    </source>
</evidence>
<feature type="binding site" evidence="9">
    <location>
        <position position="103"/>
    </location>
    <ligand>
        <name>Fe cation</name>
        <dbReference type="ChEBI" id="CHEBI:24875"/>
        <label>2</label>
    </ligand>
</feature>
<comment type="pathway">
    <text evidence="1 9">Cofactor biosynthesis; ubiquinone biosynthesis.</text>
</comment>
<accession>A0A5C0AUT9</accession>
<evidence type="ECO:0000256" key="2">
    <source>
        <dbReference type="ARBA" id="ARBA00022475"/>
    </source>
</evidence>
<dbReference type="CDD" id="cd01042">
    <property type="entry name" value="DMQH"/>
    <property type="match status" value="1"/>
</dbReference>
<dbReference type="NCBIfam" id="NF033656">
    <property type="entry name" value="DMQ_monoox_COQ7"/>
    <property type="match status" value="1"/>
</dbReference>
<keyword evidence="3 9" id="KW-0831">Ubiquinone biosynthesis</keyword>
<dbReference type="PANTHER" id="PTHR11237">
    <property type="entry name" value="COENZYME Q10 BIOSYNTHESIS PROTEIN 7"/>
    <property type="match status" value="1"/>
</dbReference>
<gene>
    <name evidence="9 10" type="primary">coq7</name>
    <name evidence="10" type="ORF">FXN63_04010</name>
</gene>
<proteinExistence type="inferred from homology"/>
<feature type="binding site" evidence="9">
    <location>
        <position position="187"/>
    </location>
    <ligand>
        <name>Fe cation</name>
        <dbReference type="ChEBI" id="CHEBI:24875"/>
        <label>2</label>
    </ligand>
</feature>
<protein>
    <recommendedName>
        <fullName evidence="9">3-demethoxyubiquinol 3-hydroxylase</fullName>
        <shortName evidence="9">DMQ hydroxylase</shortName>
        <ecNumber evidence="9">1.14.99.60</ecNumber>
    </recommendedName>
    <alternativeName>
        <fullName evidence="9">2-nonaprenyl-3-methyl-6-methoxy-1,4-benzoquinol hydroxylase</fullName>
    </alternativeName>
</protein>
<dbReference type="InterPro" id="IPR009078">
    <property type="entry name" value="Ferritin-like_SF"/>
</dbReference>
<evidence type="ECO:0000256" key="8">
    <source>
        <dbReference type="ARBA" id="ARBA00023136"/>
    </source>
</evidence>
<feature type="binding site" evidence="9">
    <location>
        <position position="103"/>
    </location>
    <ligand>
        <name>Fe cation</name>
        <dbReference type="ChEBI" id="CHEBI:24875"/>
        <label>1</label>
    </ligand>
</feature>
<feature type="binding site" evidence="9">
    <location>
        <position position="187"/>
    </location>
    <ligand>
        <name>Fe cation</name>
        <dbReference type="ChEBI" id="CHEBI:24875"/>
        <label>1</label>
    </ligand>
</feature>
<feature type="binding site" evidence="9">
    <location>
        <position position="73"/>
    </location>
    <ligand>
        <name>Fe cation</name>
        <dbReference type="ChEBI" id="CHEBI:24875"/>
        <label>1</label>
    </ligand>
</feature>
<dbReference type="GO" id="GO:0046872">
    <property type="term" value="F:metal ion binding"/>
    <property type="evidence" value="ECO:0007669"/>
    <property type="project" value="UniProtKB-KW"/>
</dbReference>
<dbReference type="UniPathway" id="UPA00232"/>
<dbReference type="SUPFAM" id="SSF47240">
    <property type="entry name" value="Ferritin-like"/>
    <property type="match status" value="1"/>
</dbReference>
<dbReference type="InterPro" id="IPR011566">
    <property type="entry name" value="Ubq_synth_Coq7"/>
</dbReference>
<comment type="function">
    <text evidence="9">Catalyzes the hydroxylation of 2-nonaprenyl-3-methyl-6-methoxy-1,4-benzoquinol during ubiquinone biosynthesis.</text>
</comment>
<evidence type="ECO:0000256" key="7">
    <source>
        <dbReference type="ARBA" id="ARBA00023033"/>
    </source>
</evidence>
<dbReference type="PANTHER" id="PTHR11237:SF4">
    <property type="entry name" value="5-DEMETHOXYUBIQUINONE HYDROXYLASE, MITOCHONDRIAL"/>
    <property type="match status" value="1"/>
</dbReference>
<dbReference type="GO" id="GO:0005886">
    <property type="term" value="C:plasma membrane"/>
    <property type="evidence" value="ECO:0007669"/>
    <property type="project" value="UniProtKB-SubCell"/>
</dbReference>
<comment type="cofactor">
    <cofactor evidence="9">
        <name>Fe cation</name>
        <dbReference type="ChEBI" id="CHEBI:24875"/>
    </cofactor>
    <text evidence="9">Binds 2 iron ions per subunit.</text>
</comment>